<keyword evidence="8" id="KW-0539">Nucleus</keyword>
<dbReference type="AlphaFoldDB" id="A0A328DSE0"/>
<dbReference type="InterPro" id="IPR001005">
    <property type="entry name" value="SANT/Myb"/>
</dbReference>
<feature type="domain" description="ZZ-type" evidence="12">
    <location>
        <begin position="316"/>
        <end position="370"/>
    </location>
</feature>
<keyword evidence="1" id="KW-0217">Developmental protein</keyword>
<evidence type="ECO:0000259" key="13">
    <source>
        <dbReference type="PROSITE" id="PS50934"/>
    </source>
</evidence>
<feature type="compositionally biased region" description="Polar residues" evidence="10">
    <location>
        <begin position="596"/>
        <end position="611"/>
    </location>
</feature>
<dbReference type="PROSITE" id="PS01357">
    <property type="entry name" value="ZF_ZZ_1"/>
    <property type="match status" value="1"/>
</dbReference>
<feature type="compositionally biased region" description="Basic and acidic residues" evidence="10">
    <location>
        <begin position="477"/>
        <end position="486"/>
    </location>
</feature>
<evidence type="ECO:0000256" key="3">
    <source>
        <dbReference type="ARBA" id="ARBA00022771"/>
    </source>
</evidence>
<keyword evidence="2" id="KW-0479">Metal-binding</keyword>
<feature type="compositionally biased region" description="Basic residues" evidence="10">
    <location>
        <begin position="33"/>
        <end position="44"/>
    </location>
</feature>
<evidence type="ECO:0000256" key="5">
    <source>
        <dbReference type="ARBA" id="ARBA00023015"/>
    </source>
</evidence>
<evidence type="ECO:0000256" key="6">
    <source>
        <dbReference type="ARBA" id="ARBA00023125"/>
    </source>
</evidence>
<evidence type="ECO:0000256" key="8">
    <source>
        <dbReference type="ARBA" id="ARBA00023242"/>
    </source>
</evidence>
<gene>
    <name evidence="15" type="ORF">DM860_005986</name>
</gene>
<feature type="compositionally biased region" description="Polar residues" evidence="10">
    <location>
        <begin position="464"/>
        <end position="476"/>
    </location>
</feature>
<evidence type="ECO:0000259" key="12">
    <source>
        <dbReference type="PROSITE" id="PS50135"/>
    </source>
</evidence>
<feature type="compositionally biased region" description="Polar residues" evidence="10">
    <location>
        <begin position="926"/>
        <end position="937"/>
    </location>
</feature>
<dbReference type="GO" id="GO:0010597">
    <property type="term" value="P:green leaf volatile biosynthetic process"/>
    <property type="evidence" value="ECO:0007669"/>
    <property type="project" value="UniProtKB-ARBA"/>
</dbReference>
<dbReference type="SMART" id="SM00717">
    <property type="entry name" value="SANT"/>
    <property type="match status" value="1"/>
</dbReference>
<keyword evidence="7" id="KW-0804">Transcription</keyword>
<keyword evidence="5" id="KW-0805">Transcription regulation</keyword>
<dbReference type="Proteomes" id="UP000249390">
    <property type="component" value="Unassembled WGS sequence"/>
</dbReference>
<comment type="caution">
    <text evidence="15">The sequence shown here is derived from an EMBL/GenBank/DDBJ whole genome shotgun (WGS) entry which is preliminary data.</text>
</comment>
<feature type="domain" description="SWIRM" evidence="13">
    <location>
        <begin position="155"/>
        <end position="252"/>
    </location>
</feature>
<dbReference type="Gene3D" id="3.30.60.90">
    <property type="match status" value="1"/>
</dbReference>
<dbReference type="PANTHER" id="PTHR12802">
    <property type="entry name" value="SWI/SNF COMPLEX-RELATED"/>
    <property type="match status" value="1"/>
</dbReference>
<feature type="region of interest" description="Disordered" evidence="10">
    <location>
        <begin position="1"/>
        <end position="121"/>
    </location>
</feature>
<dbReference type="SUPFAM" id="SSF46689">
    <property type="entry name" value="Homeodomain-like"/>
    <property type="match status" value="2"/>
</dbReference>
<reference evidence="15 16" key="1">
    <citation type="submission" date="2018-06" db="EMBL/GenBank/DDBJ databases">
        <title>The Genome of Cuscuta australis (Dodder) Provides Insight into the Evolution of Plant Parasitism.</title>
        <authorList>
            <person name="Liu H."/>
        </authorList>
    </citation>
    <scope>NUCLEOTIDE SEQUENCE [LARGE SCALE GENOMIC DNA]</scope>
    <source>
        <strain evidence="16">cv. Yunnan</strain>
        <tissue evidence="15">Vines</tissue>
    </source>
</reference>
<dbReference type="Pfam" id="PF04433">
    <property type="entry name" value="SWIRM"/>
    <property type="match status" value="1"/>
</dbReference>
<dbReference type="Pfam" id="PF16495">
    <property type="entry name" value="SWIRM-assoc_1"/>
    <property type="match status" value="1"/>
</dbReference>
<dbReference type="InterPro" id="IPR000433">
    <property type="entry name" value="Znf_ZZ"/>
</dbReference>
<protein>
    <recommendedName>
        <fullName evidence="17">SWI/SNF complex subunit SWI3D</fullName>
    </recommendedName>
</protein>
<feature type="compositionally biased region" description="Basic and acidic residues" evidence="10">
    <location>
        <begin position="640"/>
        <end position="680"/>
    </location>
</feature>
<feature type="domain" description="Myb-like" evidence="11">
    <location>
        <begin position="370"/>
        <end position="420"/>
    </location>
</feature>
<dbReference type="PANTHER" id="PTHR12802:SF41">
    <property type="entry name" value="BRAHMA ASSOCIATED PROTEIN 155 KDA"/>
    <property type="match status" value="1"/>
</dbReference>
<feature type="region of interest" description="Disordered" evidence="10">
    <location>
        <begin position="449"/>
        <end position="486"/>
    </location>
</feature>
<dbReference type="Pfam" id="PF00249">
    <property type="entry name" value="Myb_DNA-binding"/>
    <property type="match status" value="1"/>
</dbReference>
<feature type="compositionally biased region" description="Low complexity" evidence="10">
    <location>
        <begin position="88"/>
        <end position="104"/>
    </location>
</feature>
<evidence type="ECO:0000256" key="2">
    <source>
        <dbReference type="ARBA" id="ARBA00022723"/>
    </source>
</evidence>
<dbReference type="PROSITE" id="PS50135">
    <property type="entry name" value="ZF_ZZ_2"/>
    <property type="match status" value="1"/>
</dbReference>
<dbReference type="PROSITE" id="PS50090">
    <property type="entry name" value="MYB_LIKE"/>
    <property type="match status" value="1"/>
</dbReference>
<dbReference type="Gene3D" id="1.10.10.10">
    <property type="entry name" value="Winged helix-like DNA-binding domain superfamily/Winged helix DNA-binding domain"/>
    <property type="match status" value="1"/>
</dbReference>
<proteinExistence type="predicted"/>
<dbReference type="GO" id="GO:0008270">
    <property type="term" value="F:zinc ion binding"/>
    <property type="evidence" value="ECO:0007669"/>
    <property type="project" value="UniProtKB-KW"/>
</dbReference>
<name>A0A328DSE0_9ASTE</name>
<dbReference type="GO" id="GO:0005634">
    <property type="term" value="C:nucleus"/>
    <property type="evidence" value="ECO:0007669"/>
    <property type="project" value="UniProtKB-ARBA"/>
</dbReference>
<evidence type="ECO:0000313" key="16">
    <source>
        <dbReference type="Proteomes" id="UP000249390"/>
    </source>
</evidence>
<feature type="compositionally biased region" description="Polar residues" evidence="10">
    <location>
        <begin position="574"/>
        <end position="584"/>
    </location>
</feature>
<dbReference type="GO" id="GO:0000976">
    <property type="term" value="F:transcription cis-regulatory region binding"/>
    <property type="evidence" value="ECO:0007669"/>
    <property type="project" value="UniProtKB-ARBA"/>
</dbReference>
<keyword evidence="4" id="KW-0862">Zinc</keyword>
<feature type="region of interest" description="Disordered" evidence="10">
    <location>
        <begin position="566"/>
        <end position="766"/>
    </location>
</feature>
<dbReference type="Gene3D" id="1.10.10.60">
    <property type="entry name" value="Homeodomain-like"/>
    <property type="match status" value="1"/>
</dbReference>
<feature type="region of interest" description="Disordered" evidence="10">
    <location>
        <begin position="916"/>
        <end position="937"/>
    </location>
</feature>
<dbReference type="SMART" id="SM00291">
    <property type="entry name" value="ZnF_ZZ"/>
    <property type="match status" value="1"/>
</dbReference>
<evidence type="ECO:0000259" key="11">
    <source>
        <dbReference type="PROSITE" id="PS50090"/>
    </source>
</evidence>
<dbReference type="CDD" id="cd02336">
    <property type="entry name" value="ZZ_RSC8"/>
    <property type="match status" value="1"/>
</dbReference>
<dbReference type="SUPFAM" id="SSF57850">
    <property type="entry name" value="RING/U-box"/>
    <property type="match status" value="1"/>
</dbReference>
<evidence type="ECO:0000256" key="1">
    <source>
        <dbReference type="ARBA" id="ARBA00022473"/>
    </source>
</evidence>
<feature type="compositionally biased region" description="Basic and acidic residues" evidence="10">
    <location>
        <begin position="745"/>
        <end position="766"/>
    </location>
</feature>
<evidence type="ECO:0000313" key="15">
    <source>
        <dbReference type="EMBL" id="RAL48562.1"/>
    </source>
</evidence>
<dbReference type="FunFam" id="1.10.10.60:FF:000014">
    <property type="entry name" value="SWI/SNF complex subunit SMARCC2 isoform C"/>
    <property type="match status" value="1"/>
</dbReference>
<evidence type="ECO:0000256" key="9">
    <source>
        <dbReference type="PROSITE-ProRule" id="PRU00228"/>
    </source>
</evidence>
<keyword evidence="3 9" id="KW-0863">Zinc-finger</keyword>
<organism evidence="15 16">
    <name type="scientific">Cuscuta australis</name>
    <dbReference type="NCBI Taxonomy" id="267555"/>
    <lineage>
        <taxon>Eukaryota</taxon>
        <taxon>Viridiplantae</taxon>
        <taxon>Streptophyta</taxon>
        <taxon>Embryophyta</taxon>
        <taxon>Tracheophyta</taxon>
        <taxon>Spermatophyta</taxon>
        <taxon>Magnoliopsida</taxon>
        <taxon>eudicotyledons</taxon>
        <taxon>Gunneridae</taxon>
        <taxon>Pentapetalae</taxon>
        <taxon>asterids</taxon>
        <taxon>lamiids</taxon>
        <taxon>Solanales</taxon>
        <taxon>Convolvulaceae</taxon>
        <taxon>Cuscuteae</taxon>
        <taxon>Cuscuta</taxon>
        <taxon>Cuscuta subgen. Grammica</taxon>
        <taxon>Cuscuta sect. Cleistogrammica</taxon>
    </lineage>
</organism>
<dbReference type="InterPro" id="IPR036388">
    <property type="entry name" value="WH-like_DNA-bd_sf"/>
</dbReference>
<evidence type="ECO:0000259" key="14">
    <source>
        <dbReference type="PROSITE" id="PS51293"/>
    </source>
</evidence>
<dbReference type="InterPro" id="IPR032451">
    <property type="entry name" value="SMARCC_C"/>
</dbReference>
<evidence type="ECO:0000256" key="7">
    <source>
        <dbReference type="ARBA" id="ARBA00023163"/>
    </source>
</evidence>
<dbReference type="PROSITE" id="PS50934">
    <property type="entry name" value="SWIRM"/>
    <property type="match status" value="1"/>
</dbReference>
<dbReference type="InterPro" id="IPR041984">
    <property type="entry name" value="Rsc8/Ssr1/Ssr2_ZZ"/>
</dbReference>
<keyword evidence="16" id="KW-1185">Reference proteome</keyword>
<feature type="compositionally biased region" description="Basic and acidic residues" evidence="10">
    <location>
        <begin position="612"/>
        <end position="633"/>
    </location>
</feature>
<dbReference type="EMBL" id="NQVE01000098">
    <property type="protein sequence ID" value="RAL48562.1"/>
    <property type="molecule type" value="Genomic_DNA"/>
</dbReference>
<dbReference type="InterPro" id="IPR017884">
    <property type="entry name" value="SANT_dom"/>
</dbReference>
<feature type="compositionally biased region" description="Basic and acidic residues" evidence="10">
    <location>
        <begin position="721"/>
        <end position="738"/>
    </location>
</feature>
<keyword evidence="6" id="KW-0238">DNA-binding</keyword>
<dbReference type="Pfam" id="PF00569">
    <property type="entry name" value="ZZ"/>
    <property type="match status" value="1"/>
</dbReference>
<dbReference type="CDD" id="cd00167">
    <property type="entry name" value="SANT"/>
    <property type="match status" value="1"/>
</dbReference>
<accession>A0A328DSE0</accession>
<dbReference type="InterPro" id="IPR043145">
    <property type="entry name" value="Znf_ZZ_sf"/>
</dbReference>
<evidence type="ECO:0000256" key="10">
    <source>
        <dbReference type="SAM" id="MobiDB-lite"/>
    </source>
</evidence>
<feature type="domain" description="SANT" evidence="14">
    <location>
        <begin position="373"/>
        <end position="424"/>
    </location>
</feature>
<dbReference type="InterPro" id="IPR007526">
    <property type="entry name" value="SWIRM"/>
</dbReference>
<evidence type="ECO:0008006" key="17">
    <source>
        <dbReference type="Google" id="ProtNLM"/>
    </source>
</evidence>
<dbReference type="InterPro" id="IPR009057">
    <property type="entry name" value="Homeodomain-like_sf"/>
</dbReference>
<sequence>MEEKLKDIGSPPAATFSTPQKAAEAPPADQPTSRRRGGGQKRKASALGSGGSSAPPSTSSKRQAREKSPAVPFPPIHHGPCTRARQLPSNTASVSSPSNSGVKSEANAAALPTAGPEEVEKAEDVTIEAKDDLEAIEAKLEAEFELIRSRDANAHVVPSHAGWFSWIKIHSLEEKTMPSFFNGKSPDRTPEMYMEIRNWIMRKCHADPNTRIELKDLSELSTGVLDARQEVMEFLDYWGLINYHPFPQPDSAMNVDTDVEKAQKADSLLDKLFRFESEETWTPVVPKTSMAPQALTSGLFSESTLMEELVKSEGPSVEYHCNSCSGDCSRKRYHCQKQADFDLCTECFNNGKFGTDMAPSDFILMEPAETGGASSGKWTDQETLLLLEALELFKDNWNEIAEHVATKTKAQCILHFVEMPIEDMFLDEDNKNDNIFDIDGISVNDDCSASKGSLEGTENKNDGNENQPSSPSIVTSKQDDVNDSNAKEQYGKNCALEALREAFVAVGYFPSPGEHVSFAEAGNPVMALAAFLVKLVESNVTTASVRNSLRAVSGEQLAARHCFLLEDPPDENKSSNSDRAVTEQTEPEAQHEEPTSETGNIDLSVEQSNENNHVKENDKKRETVEEKKHRESGESNSNGFREETLSSHCEHFKKNDARKETDGKIDSLHGNERDEADMLKQEAPSTADGLDSLKLKADPPSSSSKECDAVASAAIPSHTLDSPKDEDMMPGIEKREPEESISLVENKDKPKGEEKDNETVKKDASDAKSDCDIVKIKRAAVTALSAAAVKAKFLAGQEEDQIRKLATFVIEKQLHKLETKLTFYGEMENTLGRVREQLERSKQKLFHERAHIIATRLGMSATSNRPVSQPMQPANKPGLAFPAAAPRPLTGMNSTRPPISRPIVSSMAAPVSIMPTAVAGSPAQPPNTDSVSSVGNK</sequence>
<evidence type="ECO:0000256" key="4">
    <source>
        <dbReference type="ARBA" id="ARBA00022833"/>
    </source>
</evidence>
<dbReference type="PROSITE" id="PS51293">
    <property type="entry name" value="SANT"/>
    <property type="match status" value="1"/>
</dbReference>